<dbReference type="SUPFAM" id="SSF50630">
    <property type="entry name" value="Acid proteases"/>
    <property type="match status" value="1"/>
</dbReference>
<dbReference type="InterPro" id="IPR021109">
    <property type="entry name" value="Peptidase_aspartic_dom_sf"/>
</dbReference>
<dbReference type="Pfam" id="PF13975">
    <property type="entry name" value="gag-asp_proteas"/>
    <property type="match status" value="1"/>
</dbReference>
<dbReference type="CDD" id="cd05483">
    <property type="entry name" value="retropepsin_like_bacteria"/>
    <property type="match status" value="1"/>
</dbReference>
<dbReference type="EMBL" id="FOWZ01000004">
    <property type="protein sequence ID" value="SFP37163.1"/>
    <property type="molecule type" value="Genomic_DNA"/>
</dbReference>
<protein>
    <submittedName>
        <fullName evidence="2">Aspartyl protease family protein</fullName>
    </submittedName>
</protein>
<dbReference type="GO" id="GO:0006508">
    <property type="term" value="P:proteolysis"/>
    <property type="evidence" value="ECO:0007669"/>
    <property type="project" value="UniProtKB-KW"/>
</dbReference>
<keyword evidence="1" id="KW-1133">Transmembrane helix</keyword>
<organism evidence="2 3">
    <name type="scientific">Qipengyuania nanhaisediminis</name>
    <dbReference type="NCBI Taxonomy" id="604088"/>
    <lineage>
        <taxon>Bacteria</taxon>
        <taxon>Pseudomonadati</taxon>
        <taxon>Pseudomonadota</taxon>
        <taxon>Alphaproteobacteria</taxon>
        <taxon>Sphingomonadales</taxon>
        <taxon>Erythrobacteraceae</taxon>
        <taxon>Qipengyuania</taxon>
    </lineage>
</organism>
<dbReference type="InterPro" id="IPR001969">
    <property type="entry name" value="Aspartic_peptidase_AS"/>
</dbReference>
<dbReference type="InterPro" id="IPR011969">
    <property type="entry name" value="Clan_AA_Asp_peptidase_C"/>
</dbReference>
<keyword evidence="2" id="KW-0645">Protease</keyword>
<dbReference type="Gene3D" id="2.40.70.10">
    <property type="entry name" value="Acid Proteases"/>
    <property type="match status" value="1"/>
</dbReference>
<dbReference type="NCBIfam" id="TIGR02281">
    <property type="entry name" value="clan_AA_DTGA"/>
    <property type="match status" value="1"/>
</dbReference>
<keyword evidence="1" id="KW-0472">Membrane</keyword>
<dbReference type="PROSITE" id="PS00141">
    <property type="entry name" value="ASP_PROTEASE"/>
    <property type="match status" value="1"/>
</dbReference>
<sequence length="219" mass="22888">MEGEAILSAIAELIRAIPRSGLLVGTIVALVAGWIGSMMLRRKVAGGRLVRSVSTLALVGILVTVFLQVARFDPRLDAMTEIGLPEQTIVGAETVIPMAADGHYWLRANVNGVPTRLMVDTGATLTAFSTRSAAAAGLEPRPGGLPVMLGTANGTVTADLTTVESLSFGNIRAEGLDAVIAPNLGNTNVLGMNFLSRLEGWRVENGDLILTPGSAFPQQ</sequence>
<evidence type="ECO:0000313" key="3">
    <source>
        <dbReference type="Proteomes" id="UP000199331"/>
    </source>
</evidence>
<feature type="transmembrane region" description="Helical" evidence="1">
    <location>
        <begin position="20"/>
        <end position="40"/>
    </location>
</feature>
<keyword evidence="3" id="KW-1185">Reference proteome</keyword>
<reference evidence="3" key="1">
    <citation type="submission" date="2016-10" db="EMBL/GenBank/DDBJ databases">
        <authorList>
            <person name="Varghese N."/>
            <person name="Submissions S."/>
        </authorList>
    </citation>
    <scope>NUCLEOTIDE SEQUENCE [LARGE SCALE GENOMIC DNA]</scope>
    <source>
        <strain evidence="3">CGMCC 1.7715</strain>
    </source>
</reference>
<evidence type="ECO:0000256" key="1">
    <source>
        <dbReference type="SAM" id="Phobius"/>
    </source>
</evidence>
<dbReference type="Proteomes" id="UP000199331">
    <property type="component" value="Unassembled WGS sequence"/>
</dbReference>
<gene>
    <name evidence="2" type="ORF">SAMN04488060_2618</name>
</gene>
<dbReference type="GO" id="GO:0004190">
    <property type="term" value="F:aspartic-type endopeptidase activity"/>
    <property type="evidence" value="ECO:0007669"/>
    <property type="project" value="InterPro"/>
</dbReference>
<keyword evidence="1" id="KW-0812">Transmembrane</keyword>
<dbReference type="STRING" id="604088.SAMN04488060_2618"/>
<name>A0A1I5PT24_9SPHN</name>
<dbReference type="InterPro" id="IPR034122">
    <property type="entry name" value="Retropepsin-like_bacterial"/>
</dbReference>
<feature type="transmembrane region" description="Helical" evidence="1">
    <location>
        <begin position="52"/>
        <end position="70"/>
    </location>
</feature>
<keyword evidence="2" id="KW-0378">Hydrolase</keyword>
<evidence type="ECO:0000313" key="2">
    <source>
        <dbReference type="EMBL" id="SFP37163.1"/>
    </source>
</evidence>
<dbReference type="RefSeq" id="WP_090482575.1">
    <property type="nucleotide sequence ID" value="NZ_FOWZ01000004.1"/>
</dbReference>
<dbReference type="AlphaFoldDB" id="A0A1I5PT24"/>
<dbReference type="OrthoDB" id="7595324at2"/>
<proteinExistence type="predicted"/>
<accession>A0A1I5PT24</accession>